<dbReference type="EMBL" id="VMNX01000027">
    <property type="protein sequence ID" value="MPY49006.1"/>
    <property type="molecule type" value="Genomic_DNA"/>
</dbReference>
<evidence type="ECO:0000313" key="1">
    <source>
        <dbReference type="EMBL" id="MPY49006.1"/>
    </source>
</evidence>
<organism evidence="1 2">
    <name type="scientific">Streptomyces acidicola</name>
    <dbReference type="NCBI Taxonomy" id="2596892"/>
    <lineage>
        <taxon>Bacteria</taxon>
        <taxon>Bacillati</taxon>
        <taxon>Actinomycetota</taxon>
        <taxon>Actinomycetes</taxon>
        <taxon>Kitasatosporales</taxon>
        <taxon>Streptomycetaceae</taxon>
        <taxon>Streptomyces</taxon>
    </lineage>
</organism>
<name>A0A5N8WQ93_9ACTN</name>
<dbReference type="Proteomes" id="UP000373149">
    <property type="component" value="Unassembled WGS sequence"/>
</dbReference>
<sequence>MAVPAKVCDGSLAGNLVSPLPGDHGTAYSEEAQGFTGESTTGFCSVRGGGLTVRISYRLWSGDFYKDEAIEELITADGRQALKVGTAKGYASDTSGALFVPCPKNDDLESKVQVQAEYLKHDDAKDNGTEGFRDLTAATARYVAQDLLGCEGAESLSEPNP</sequence>
<protein>
    <recommendedName>
        <fullName evidence="3">DUF3558 domain-containing protein</fullName>
    </recommendedName>
</protein>
<dbReference type="AlphaFoldDB" id="A0A5N8WQ93"/>
<evidence type="ECO:0000313" key="2">
    <source>
        <dbReference type="Proteomes" id="UP000373149"/>
    </source>
</evidence>
<comment type="caution">
    <text evidence="1">The sequence shown here is derived from an EMBL/GenBank/DDBJ whole genome shotgun (WGS) entry which is preliminary data.</text>
</comment>
<dbReference type="RefSeq" id="WP_152861397.1">
    <property type="nucleotide sequence ID" value="NZ_VMNX01000027.1"/>
</dbReference>
<gene>
    <name evidence="1" type="ORF">FPZ41_10660</name>
</gene>
<accession>A0A5N8WQ93</accession>
<proteinExistence type="predicted"/>
<evidence type="ECO:0008006" key="3">
    <source>
        <dbReference type="Google" id="ProtNLM"/>
    </source>
</evidence>
<reference evidence="1 2" key="1">
    <citation type="submission" date="2019-09" db="EMBL/GenBank/DDBJ databases">
        <authorList>
            <person name="Duangmal K."/>
            <person name="Teo W.F.A."/>
            <person name="Lipun K."/>
        </authorList>
    </citation>
    <scope>NUCLEOTIDE SEQUENCE [LARGE SCALE GENOMIC DNA]</scope>
    <source>
        <strain evidence="1 2">K1PN6</strain>
    </source>
</reference>
<keyword evidence="2" id="KW-1185">Reference proteome</keyword>